<evidence type="ECO:0000313" key="4">
    <source>
        <dbReference type="Proteomes" id="UP000651837"/>
    </source>
</evidence>
<dbReference type="OrthoDB" id="1186960at2"/>
<evidence type="ECO:0000313" key="3">
    <source>
        <dbReference type="Proteomes" id="UP000245667"/>
    </source>
</evidence>
<protein>
    <recommendedName>
        <fullName evidence="5">Lipoprotein</fullName>
    </recommendedName>
</protein>
<dbReference type="Proteomes" id="UP000651837">
    <property type="component" value="Unassembled WGS sequence"/>
</dbReference>
<comment type="caution">
    <text evidence="2">The sequence shown here is derived from an EMBL/GenBank/DDBJ whole genome shotgun (WGS) entry which is preliminary data.</text>
</comment>
<dbReference type="EMBL" id="QGGQ01000010">
    <property type="protein sequence ID" value="PWK21661.1"/>
    <property type="molecule type" value="Genomic_DNA"/>
</dbReference>
<sequence>MRSKHYLMLWALLIISCGPIKELGGTQNNTPSLGAIGKEHKSILNKKFEQIGSPKIEEGITISVLEIPFTKSEFKTYVQYKKGRGEESNLVFTDSIASKPEYLKLNISDKINLLTQLNNENNSNVRSYLANDGEYTIVTEISLLANENLTDRLKKAEHVFLVEDNNGLLILEILESNQRTIVKWSDLEIFDYGLSGFCWGKNRYGNLVIKTINGDNSGCPKGTEKKPSKLNDIKPYLKL</sequence>
<proteinExistence type="predicted"/>
<dbReference type="AlphaFoldDB" id="A0A316DUB2"/>
<dbReference type="EMBL" id="JACWLN010000008">
    <property type="protein sequence ID" value="MBD1261976.1"/>
    <property type="molecule type" value="Genomic_DNA"/>
</dbReference>
<keyword evidence="4" id="KW-1185">Reference proteome</keyword>
<reference evidence="1 4" key="2">
    <citation type="submission" date="2020-07" db="EMBL/GenBank/DDBJ databases">
        <title>The draft genome sequence of Maribacter polysiphoniae KCTC 22021.</title>
        <authorList>
            <person name="Mu L."/>
        </authorList>
    </citation>
    <scope>NUCLEOTIDE SEQUENCE [LARGE SCALE GENOMIC DNA]</scope>
    <source>
        <strain evidence="1 4">KCTC 22021</strain>
    </source>
</reference>
<evidence type="ECO:0000313" key="2">
    <source>
        <dbReference type="EMBL" id="PWK21661.1"/>
    </source>
</evidence>
<dbReference type="RefSeq" id="WP_146197857.1">
    <property type="nucleotide sequence ID" value="NZ_JACWLN010000008.1"/>
</dbReference>
<accession>A0A316DUB2</accession>
<organism evidence="2 3">
    <name type="scientific">Maribacter polysiphoniae</name>
    <dbReference type="NCBI Taxonomy" id="429344"/>
    <lineage>
        <taxon>Bacteria</taxon>
        <taxon>Pseudomonadati</taxon>
        <taxon>Bacteroidota</taxon>
        <taxon>Flavobacteriia</taxon>
        <taxon>Flavobacteriales</taxon>
        <taxon>Flavobacteriaceae</taxon>
        <taxon>Maribacter</taxon>
    </lineage>
</organism>
<evidence type="ECO:0000313" key="1">
    <source>
        <dbReference type="EMBL" id="MBD1261976.1"/>
    </source>
</evidence>
<dbReference type="Proteomes" id="UP000245667">
    <property type="component" value="Unassembled WGS sequence"/>
</dbReference>
<name>A0A316DUB2_9FLAO</name>
<dbReference type="PROSITE" id="PS51257">
    <property type="entry name" value="PROKAR_LIPOPROTEIN"/>
    <property type="match status" value="1"/>
</dbReference>
<reference evidence="2 3" key="1">
    <citation type="submission" date="2018-05" db="EMBL/GenBank/DDBJ databases">
        <title>Genomic Encyclopedia of Archaeal and Bacterial Type Strains, Phase II (KMG-II): from individual species to whole genera.</title>
        <authorList>
            <person name="Goeker M."/>
        </authorList>
    </citation>
    <scope>NUCLEOTIDE SEQUENCE [LARGE SCALE GENOMIC DNA]</scope>
    <source>
        <strain evidence="2 3">DSM 23514</strain>
    </source>
</reference>
<evidence type="ECO:0008006" key="5">
    <source>
        <dbReference type="Google" id="ProtNLM"/>
    </source>
</evidence>
<gene>
    <name evidence="1" type="ORF">HZY62_15340</name>
    <name evidence="2" type="ORF">LX92_03440</name>
</gene>